<protein>
    <submittedName>
        <fullName evidence="1">DUF3373 domain-containing protein</fullName>
    </submittedName>
</protein>
<reference evidence="1 2" key="1">
    <citation type="journal article" date="2018" name="Nat. Biotechnol.">
        <title>A standardized bacterial taxonomy based on genome phylogeny substantially revises the tree of life.</title>
        <authorList>
            <person name="Parks D.H."/>
            <person name="Chuvochina M."/>
            <person name="Waite D.W."/>
            <person name="Rinke C."/>
            <person name="Skarshewski A."/>
            <person name="Chaumeil P.A."/>
            <person name="Hugenholtz P."/>
        </authorList>
    </citation>
    <scope>NUCLEOTIDE SEQUENCE [LARGE SCALE GENOMIC DNA]</scope>
    <source>
        <strain evidence="1">UBA8672</strain>
    </source>
</reference>
<feature type="non-terminal residue" evidence="1">
    <location>
        <position position="1"/>
    </location>
</feature>
<name>A0A3D5QC05_FLESI</name>
<sequence length="326" mass="36730">GRRPSTYGPPMGMHENAVQGGSPLAHIIQWNFDGGSLGFNYEKYFDTWDLASMLKFCYGQGFEGQWGTANPFNAQADVNDVNMFGIIAKLAVNGKYELWYNWAHAYGVTDGFTGLVAMPFTVHGTDYTLDGKYDEYTLEPNYSGYVSRFEPMSKIGDLDMHTVLFQAENFGFKWFVSGAMSKSNPDGRSENAMFQFMGQDKMVDDTPGYSFWAGIMTPELPFTNGKLGFEYNHGSKYWTSMTAGEDALVGSKIATRGDVYEVYYHQPIAGDNFFATLGYMHYDYEYTNSGSPIGQPKKIEDATAFDTMVPVVDKVDQWYLQATYRY</sequence>
<evidence type="ECO:0000313" key="2">
    <source>
        <dbReference type="Proteomes" id="UP000262325"/>
    </source>
</evidence>
<comment type="caution">
    <text evidence="1">The sequence shown here is derived from an EMBL/GenBank/DDBJ whole genome shotgun (WGS) entry which is preliminary data.</text>
</comment>
<gene>
    <name evidence="1" type="ORF">DHM44_03915</name>
</gene>
<evidence type="ECO:0000313" key="1">
    <source>
        <dbReference type="EMBL" id="HCW92809.1"/>
    </source>
</evidence>
<dbReference type="EMBL" id="DPPF01000081">
    <property type="protein sequence ID" value="HCW92809.1"/>
    <property type="molecule type" value="Genomic_DNA"/>
</dbReference>
<dbReference type="AlphaFoldDB" id="A0A3D5QC05"/>
<dbReference type="InterPro" id="IPR021803">
    <property type="entry name" value="DUF3373"/>
</dbReference>
<accession>A0A3D5QC05</accession>
<dbReference type="Pfam" id="PF11853">
    <property type="entry name" value="DUF3373"/>
    <property type="match status" value="1"/>
</dbReference>
<dbReference type="Proteomes" id="UP000262325">
    <property type="component" value="Unassembled WGS sequence"/>
</dbReference>
<organism evidence="1 2">
    <name type="scientific">Flexistipes sinusarabici</name>
    <dbReference type="NCBI Taxonomy" id="2352"/>
    <lineage>
        <taxon>Bacteria</taxon>
        <taxon>Pseudomonadati</taxon>
        <taxon>Deferribacterota</taxon>
        <taxon>Deferribacteres</taxon>
        <taxon>Deferribacterales</taxon>
        <taxon>Flexistipitaceae</taxon>
        <taxon>Flexistipes</taxon>
    </lineage>
</organism>
<proteinExistence type="predicted"/>